<comment type="similarity">
    <text evidence="1 7">Belongs to the reduced folate carrier (RFC) transporter (TC 2.A.48) family.</text>
</comment>
<feature type="transmembrane region" description="Helical" evidence="8">
    <location>
        <begin position="320"/>
        <end position="342"/>
    </location>
</feature>
<evidence type="ECO:0008006" key="11">
    <source>
        <dbReference type="Google" id="ProtNLM"/>
    </source>
</evidence>
<proteinExistence type="inferred from homology"/>
<dbReference type="Pfam" id="PF01770">
    <property type="entry name" value="Folate_carrier"/>
    <property type="match status" value="1"/>
</dbReference>
<evidence type="ECO:0000256" key="4">
    <source>
        <dbReference type="ARBA" id="ARBA00022989"/>
    </source>
</evidence>
<sequence>MDQWIKISLLLCVFGFLKEIRPSEPFVYDYLIDHRWRNVTGDEVSKQVYPVGTYSNMILLVLVFLITDMCRYKPLIVVLGLSGIAVWAMLIWTTSLFELQVLEVFYGMFSAAEVAYYTYIYAKVDPEHYQKVTSHTRGAILAGRAISGVTSQTLISTDAMNFKELNYITFTAVSAATIWALFLPPVDKSLYFHSEHSKDQPFSKKIISAFTLMKSHFVDAYTNLHVIKWSAWWALSTCGYVQIENYMQPLYSAIQDSNEAAYNGAVEAILTLLGFLGALLAGYLKFNWEVKGEITLGVFSLVQGALIVVCSQTESIFVCYAFYIVFGILYHFMVTIASAQIAKAIDEDSYGLIFGINTFFALVFNSILTALVATEGIGFALDPRDQYIVYGCYHLAIAVVFVVMGMRTCLIKGRLVGESTDNIVEESHRV</sequence>
<feature type="transmembrane region" description="Helical" evidence="8">
    <location>
        <begin position="354"/>
        <end position="381"/>
    </location>
</feature>
<organism evidence="9 10">
    <name type="scientific">Zophobas morio</name>
    <dbReference type="NCBI Taxonomy" id="2755281"/>
    <lineage>
        <taxon>Eukaryota</taxon>
        <taxon>Metazoa</taxon>
        <taxon>Ecdysozoa</taxon>
        <taxon>Arthropoda</taxon>
        <taxon>Hexapoda</taxon>
        <taxon>Insecta</taxon>
        <taxon>Pterygota</taxon>
        <taxon>Neoptera</taxon>
        <taxon>Endopterygota</taxon>
        <taxon>Coleoptera</taxon>
        <taxon>Polyphaga</taxon>
        <taxon>Cucujiformia</taxon>
        <taxon>Tenebrionidae</taxon>
        <taxon>Zophobas</taxon>
    </lineage>
</organism>
<dbReference type="InterPro" id="IPR036259">
    <property type="entry name" value="MFS_trans_sf"/>
</dbReference>
<feature type="transmembrane region" description="Helical" evidence="8">
    <location>
        <begin position="104"/>
        <end position="122"/>
    </location>
</feature>
<evidence type="ECO:0000256" key="1">
    <source>
        <dbReference type="ARBA" id="ARBA00005773"/>
    </source>
</evidence>
<dbReference type="PIRSF" id="PIRSF028739">
    <property type="entry name" value="Folate_carrier"/>
    <property type="match status" value="1"/>
</dbReference>
<name>A0AA38ME24_9CUCU</name>
<evidence type="ECO:0000256" key="3">
    <source>
        <dbReference type="ARBA" id="ARBA00022954"/>
    </source>
</evidence>
<dbReference type="PANTHER" id="PTHR10686">
    <property type="entry name" value="FOLATE TRANSPORTER"/>
    <property type="match status" value="1"/>
</dbReference>
<keyword evidence="4 8" id="KW-1133">Transmembrane helix</keyword>
<keyword evidence="10" id="KW-1185">Reference proteome</keyword>
<dbReference type="GO" id="GO:0090482">
    <property type="term" value="F:vitamin transmembrane transporter activity"/>
    <property type="evidence" value="ECO:0007669"/>
    <property type="project" value="InterPro"/>
</dbReference>
<feature type="transmembrane region" description="Helical" evidence="8">
    <location>
        <begin position="49"/>
        <end position="67"/>
    </location>
</feature>
<keyword evidence="5 7" id="KW-0472">Membrane</keyword>
<keyword evidence="7" id="KW-0813">Transport</keyword>
<gene>
    <name evidence="9" type="ORF">Zmor_018536</name>
</gene>
<comment type="subcellular location">
    <subcellularLocation>
        <location evidence="7">Membrane</location>
        <topology evidence="7">Multi-pass membrane protein</topology>
    </subcellularLocation>
</comment>
<keyword evidence="3" id="KW-0290">Folate-binding</keyword>
<reference evidence="9" key="1">
    <citation type="journal article" date="2023" name="G3 (Bethesda)">
        <title>Whole genome assemblies of Zophobas morio and Tenebrio molitor.</title>
        <authorList>
            <person name="Kaur S."/>
            <person name="Stinson S.A."/>
            <person name="diCenzo G.C."/>
        </authorList>
    </citation>
    <scope>NUCLEOTIDE SEQUENCE</scope>
    <source>
        <strain evidence="9">QUZm001</strain>
    </source>
</reference>
<dbReference type="PANTHER" id="PTHR10686:SF18">
    <property type="entry name" value="IP11787P-RELATED"/>
    <property type="match status" value="1"/>
</dbReference>
<comment type="caution">
    <text evidence="9">The sequence shown here is derived from an EMBL/GenBank/DDBJ whole genome shotgun (WGS) entry which is preliminary data.</text>
</comment>
<evidence type="ECO:0000313" key="10">
    <source>
        <dbReference type="Proteomes" id="UP001168821"/>
    </source>
</evidence>
<evidence type="ECO:0000256" key="2">
    <source>
        <dbReference type="ARBA" id="ARBA00022692"/>
    </source>
</evidence>
<dbReference type="EMBL" id="JALNTZ010000005">
    <property type="protein sequence ID" value="KAJ3652584.1"/>
    <property type="molecule type" value="Genomic_DNA"/>
</dbReference>
<keyword evidence="2 8" id="KW-0812">Transmembrane</keyword>
<dbReference type="InterPro" id="IPR002666">
    <property type="entry name" value="Folate_carrier"/>
</dbReference>
<feature type="transmembrane region" description="Helical" evidence="8">
    <location>
        <begin position="387"/>
        <end position="406"/>
    </location>
</feature>
<evidence type="ECO:0000256" key="8">
    <source>
        <dbReference type="SAM" id="Phobius"/>
    </source>
</evidence>
<feature type="transmembrane region" description="Helical" evidence="8">
    <location>
        <begin position="165"/>
        <end position="182"/>
    </location>
</feature>
<dbReference type="FunFam" id="1.20.1250.20:FF:000298">
    <property type="entry name" value="Thiamine transporter"/>
    <property type="match status" value="1"/>
</dbReference>
<dbReference type="GO" id="GO:0005542">
    <property type="term" value="F:folic acid binding"/>
    <property type="evidence" value="ECO:0007669"/>
    <property type="project" value="UniProtKB-KW"/>
</dbReference>
<feature type="transmembrane region" description="Helical" evidence="8">
    <location>
        <begin position="296"/>
        <end position="314"/>
    </location>
</feature>
<evidence type="ECO:0000256" key="6">
    <source>
        <dbReference type="ARBA" id="ARBA00023180"/>
    </source>
</evidence>
<keyword evidence="6" id="KW-0325">Glycoprotein</keyword>
<evidence type="ECO:0000256" key="5">
    <source>
        <dbReference type="ARBA" id="ARBA00023136"/>
    </source>
</evidence>
<accession>A0AA38ME24</accession>
<dbReference type="AlphaFoldDB" id="A0AA38ME24"/>
<feature type="transmembrane region" description="Helical" evidence="8">
    <location>
        <begin position="74"/>
        <end position="92"/>
    </location>
</feature>
<dbReference type="NCBIfam" id="TIGR00806">
    <property type="entry name" value="rfc"/>
    <property type="match status" value="1"/>
</dbReference>
<evidence type="ECO:0000256" key="7">
    <source>
        <dbReference type="PIRNR" id="PIRNR028739"/>
    </source>
</evidence>
<evidence type="ECO:0000313" key="9">
    <source>
        <dbReference type="EMBL" id="KAJ3652584.1"/>
    </source>
</evidence>
<protein>
    <recommendedName>
        <fullName evidence="11">Thiamine transporter 2</fullName>
    </recommendedName>
</protein>
<dbReference type="Gene3D" id="1.20.1250.20">
    <property type="entry name" value="MFS general substrate transporter like domains"/>
    <property type="match status" value="1"/>
</dbReference>
<dbReference type="Proteomes" id="UP001168821">
    <property type="component" value="Unassembled WGS sequence"/>
</dbReference>
<dbReference type="SUPFAM" id="SSF103473">
    <property type="entry name" value="MFS general substrate transporter"/>
    <property type="match status" value="1"/>
</dbReference>
<dbReference type="GO" id="GO:0005886">
    <property type="term" value="C:plasma membrane"/>
    <property type="evidence" value="ECO:0007669"/>
    <property type="project" value="UniProtKB-UniRule"/>
</dbReference>
<feature type="transmembrane region" description="Helical" evidence="8">
    <location>
        <begin position="260"/>
        <end position="284"/>
    </location>
</feature>